<dbReference type="InterPro" id="IPR008979">
    <property type="entry name" value="Galactose-bd-like_sf"/>
</dbReference>
<dbReference type="InterPro" id="IPR045099">
    <property type="entry name" value="PITH1-like"/>
</dbReference>
<evidence type="ECO:0000313" key="4">
    <source>
        <dbReference type="Proteomes" id="UP001187531"/>
    </source>
</evidence>
<dbReference type="SUPFAM" id="SSF49785">
    <property type="entry name" value="Galactose-binding domain-like"/>
    <property type="match status" value="1"/>
</dbReference>
<dbReference type="Pfam" id="PF06201">
    <property type="entry name" value="PITH"/>
    <property type="match status" value="1"/>
</dbReference>
<name>A0AA88IDU1_ARTSF</name>
<dbReference type="InterPro" id="IPR010400">
    <property type="entry name" value="PITH_dom"/>
</dbReference>
<comment type="similarity">
    <text evidence="1">Belongs to the PITHD1 family.</text>
</comment>
<dbReference type="GO" id="GO:0045654">
    <property type="term" value="P:positive regulation of megakaryocyte differentiation"/>
    <property type="evidence" value="ECO:0007669"/>
    <property type="project" value="UniProtKB-ARBA"/>
</dbReference>
<dbReference type="Proteomes" id="UP001187531">
    <property type="component" value="Unassembled WGS sequence"/>
</dbReference>
<dbReference type="GO" id="GO:0060255">
    <property type="term" value="P:regulation of macromolecule metabolic process"/>
    <property type="evidence" value="ECO:0007669"/>
    <property type="project" value="UniProtKB-ARBA"/>
</dbReference>
<organism evidence="3 4">
    <name type="scientific">Artemia franciscana</name>
    <name type="common">Brine shrimp</name>
    <name type="synonym">Artemia sanfranciscana</name>
    <dbReference type="NCBI Taxonomy" id="6661"/>
    <lineage>
        <taxon>Eukaryota</taxon>
        <taxon>Metazoa</taxon>
        <taxon>Ecdysozoa</taxon>
        <taxon>Arthropoda</taxon>
        <taxon>Crustacea</taxon>
        <taxon>Branchiopoda</taxon>
        <taxon>Anostraca</taxon>
        <taxon>Artemiidae</taxon>
        <taxon>Artemia</taxon>
    </lineage>
</organism>
<sequence length="203" mass="22952">MAGHLHSSSCGCDHVETLGVEYSLYSKINMESLECLNESADGSGKLVFKPWDERLDRTKFVQSDVDEELLFNIPFTGNVKLKGIIVIGGERGSHPSKMRLFKNREQMTFDDVQSKADQEFELVEDQSGMLEYPVKVVTFTSVHHLSIHFPSNYGAETTEIYYIGLRGEWTEAHRHGVTICSYETMPSISDHIVDWNSASKPID</sequence>
<dbReference type="GO" id="GO:0080090">
    <property type="term" value="P:regulation of primary metabolic process"/>
    <property type="evidence" value="ECO:0007669"/>
    <property type="project" value="UniProtKB-ARBA"/>
</dbReference>
<dbReference type="GO" id="GO:0005634">
    <property type="term" value="C:nucleus"/>
    <property type="evidence" value="ECO:0007669"/>
    <property type="project" value="TreeGrafter"/>
</dbReference>
<evidence type="ECO:0000313" key="3">
    <source>
        <dbReference type="EMBL" id="KAK2722431.1"/>
    </source>
</evidence>
<proteinExistence type="inferred from homology"/>
<dbReference type="GO" id="GO:0005737">
    <property type="term" value="C:cytoplasm"/>
    <property type="evidence" value="ECO:0007669"/>
    <property type="project" value="UniProtKB-ARBA"/>
</dbReference>
<dbReference type="PANTHER" id="PTHR12175">
    <property type="entry name" value="AD039 HT014 THIOREDOXIN FAMILY TRP26"/>
    <property type="match status" value="1"/>
</dbReference>
<accession>A0AA88IDU1</accession>
<evidence type="ECO:0000259" key="2">
    <source>
        <dbReference type="PROSITE" id="PS51532"/>
    </source>
</evidence>
<protein>
    <recommendedName>
        <fullName evidence="2">PITH domain-containing protein</fullName>
    </recommendedName>
</protein>
<dbReference type="AlphaFoldDB" id="A0AA88IDU1"/>
<comment type="caution">
    <text evidence="3">The sequence shown here is derived from an EMBL/GenBank/DDBJ whole genome shotgun (WGS) entry which is preliminary data.</text>
</comment>
<reference evidence="3" key="1">
    <citation type="submission" date="2023-07" db="EMBL/GenBank/DDBJ databases">
        <title>Chromosome-level genome assembly of Artemia franciscana.</title>
        <authorList>
            <person name="Jo E."/>
        </authorList>
    </citation>
    <scope>NUCLEOTIDE SEQUENCE</scope>
    <source>
        <tissue evidence="3">Whole body</tissue>
    </source>
</reference>
<dbReference type="PROSITE" id="PS51532">
    <property type="entry name" value="PITH"/>
    <property type="match status" value="1"/>
</dbReference>
<feature type="domain" description="PITH" evidence="2">
    <location>
        <begin position="13"/>
        <end position="185"/>
    </location>
</feature>
<gene>
    <name evidence="3" type="ORF">QYM36_002836</name>
</gene>
<dbReference type="FunFam" id="2.60.120.470:FF:000002">
    <property type="entry name" value="PITH domain-containing protein 1"/>
    <property type="match status" value="1"/>
</dbReference>
<keyword evidence="4" id="KW-1185">Reference proteome</keyword>
<dbReference type="PANTHER" id="PTHR12175:SF1">
    <property type="entry name" value="PITH DOMAIN-CONTAINING PROTEIN 1"/>
    <property type="match status" value="1"/>
</dbReference>
<dbReference type="EMBL" id="JAVRJZ010000005">
    <property type="protein sequence ID" value="KAK2722431.1"/>
    <property type="molecule type" value="Genomic_DNA"/>
</dbReference>
<evidence type="ECO:0000256" key="1">
    <source>
        <dbReference type="ARBA" id="ARBA00025788"/>
    </source>
</evidence>
<dbReference type="InterPro" id="IPR037047">
    <property type="entry name" value="PITH_dom_sf"/>
</dbReference>
<dbReference type="Gene3D" id="2.60.120.470">
    <property type="entry name" value="PITH domain"/>
    <property type="match status" value="1"/>
</dbReference>